<proteinExistence type="predicted"/>
<dbReference type="RefSeq" id="WP_010693243.1">
    <property type="nucleotide sequence ID" value="NZ_CP061007.1"/>
</dbReference>
<evidence type="ECO:0008006" key="4">
    <source>
        <dbReference type="Google" id="ProtNLM"/>
    </source>
</evidence>
<reference evidence="2" key="1">
    <citation type="submission" date="2017-12" db="EMBL/GenBank/DDBJ databases">
        <title>Sequencing the genomes of 1000 Actinobacteria strains.</title>
        <authorList>
            <person name="Klenk H.-P."/>
        </authorList>
    </citation>
    <scope>NUCLEOTIDE SEQUENCE [LARGE SCALE GENOMIC DNA]</scope>
    <source>
        <strain evidence="2">DSM 44228</strain>
    </source>
</reference>
<dbReference type="STRING" id="994479.GCA_000194155_01456"/>
<dbReference type="Proteomes" id="UP000233786">
    <property type="component" value="Unassembled WGS sequence"/>
</dbReference>
<dbReference type="AlphaFoldDB" id="A0A2N3Y2A2"/>
<evidence type="ECO:0000256" key="1">
    <source>
        <dbReference type="SAM" id="MobiDB-lite"/>
    </source>
</evidence>
<dbReference type="OrthoDB" id="3630218at2"/>
<keyword evidence="3" id="KW-1185">Reference proteome</keyword>
<name>A0A2N3Y2A2_SACSN</name>
<accession>A0A2N3Y2A2</accession>
<feature type="region of interest" description="Disordered" evidence="1">
    <location>
        <begin position="109"/>
        <end position="140"/>
    </location>
</feature>
<sequence>MDERSIDELIEIAEGMPRTNGLAAGLDAVRGTARGEGVSVAVDLQGLLVGLELDDRALALGPAGLAAEISRLSNEAGTDSLRQGMLAIQAGCGAEVAAAVGDYLISIEGEAEQPAPEPPSRPVTWDDEDVHWGSTKKESW</sequence>
<gene>
    <name evidence="2" type="ORF">A8926_4971</name>
</gene>
<protein>
    <recommendedName>
        <fullName evidence="4">YbaB/EbfC DNA-binding family protein</fullName>
    </recommendedName>
</protein>
<organism evidence="2 3">
    <name type="scientific">Saccharopolyspora spinosa</name>
    <dbReference type="NCBI Taxonomy" id="60894"/>
    <lineage>
        <taxon>Bacteria</taxon>
        <taxon>Bacillati</taxon>
        <taxon>Actinomycetota</taxon>
        <taxon>Actinomycetes</taxon>
        <taxon>Pseudonocardiales</taxon>
        <taxon>Pseudonocardiaceae</taxon>
        <taxon>Saccharopolyspora</taxon>
    </lineage>
</organism>
<evidence type="ECO:0000313" key="3">
    <source>
        <dbReference type="Proteomes" id="UP000233786"/>
    </source>
</evidence>
<evidence type="ECO:0000313" key="2">
    <source>
        <dbReference type="EMBL" id="PKW17049.1"/>
    </source>
</evidence>
<dbReference type="EMBL" id="PJNB01000001">
    <property type="protein sequence ID" value="PKW17049.1"/>
    <property type="molecule type" value="Genomic_DNA"/>
</dbReference>
<comment type="caution">
    <text evidence="2">The sequence shown here is derived from an EMBL/GenBank/DDBJ whole genome shotgun (WGS) entry which is preliminary data.</text>
</comment>